<organism evidence="3 4">
    <name type="scientific">Flavihumibacter fluminis</name>
    <dbReference type="NCBI Taxonomy" id="2909236"/>
    <lineage>
        <taxon>Bacteria</taxon>
        <taxon>Pseudomonadati</taxon>
        <taxon>Bacteroidota</taxon>
        <taxon>Chitinophagia</taxon>
        <taxon>Chitinophagales</taxon>
        <taxon>Chitinophagaceae</taxon>
        <taxon>Flavihumibacter</taxon>
    </lineage>
</organism>
<sequence>MRNIKWQGLIAILLLLSTRLSAQAPMNDDGPVQMADALHANGKIYAVVAVVVLIVVGILIYLIRLDRKITKLENEA</sequence>
<name>A0ABS9BGR3_9BACT</name>
<keyword evidence="4" id="KW-1185">Reference proteome</keyword>
<feature type="transmembrane region" description="Helical" evidence="1">
    <location>
        <begin position="45"/>
        <end position="63"/>
    </location>
</feature>
<feature type="signal peptide" evidence="2">
    <location>
        <begin position="1"/>
        <end position="24"/>
    </location>
</feature>
<comment type="caution">
    <text evidence="3">The sequence shown here is derived from an EMBL/GenBank/DDBJ whole genome shotgun (WGS) entry which is preliminary data.</text>
</comment>
<keyword evidence="1" id="KW-0472">Membrane</keyword>
<proteinExistence type="predicted"/>
<dbReference type="Pfam" id="PF20077">
    <property type="entry name" value="CcmD_alt"/>
    <property type="match status" value="1"/>
</dbReference>
<keyword evidence="2" id="KW-0732">Signal</keyword>
<evidence type="ECO:0000313" key="3">
    <source>
        <dbReference type="EMBL" id="MCF1714505.1"/>
    </source>
</evidence>
<feature type="chain" id="PRO_5046705781" evidence="2">
    <location>
        <begin position="25"/>
        <end position="76"/>
    </location>
</feature>
<keyword evidence="1" id="KW-1133">Transmembrane helix</keyword>
<evidence type="ECO:0000313" key="4">
    <source>
        <dbReference type="Proteomes" id="UP001200145"/>
    </source>
</evidence>
<dbReference type="RefSeq" id="WP_234865237.1">
    <property type="nucleotide sequence ID" value="NZ_JAKEVY010000002.1"/>
</dbReference>
<dbReference type="EMBL" id="JAKEVY010000002">
    <property type="protein sequence ID" value="MCF1714505.1"/>
    <property type="molecule type" value="Genomic_DNA"/>
</dbReference>
<reference evidence="3 4" key="1">
    <citation type="submission" date="2022-01" db="EMBL/GenBank/DDBJ databases">
        <title>Flavihumibacter sp. nov., isolated from sediment of a river.</title>
        <authorList>
            <person name="Liu H."/>
        </authorList>
    </citation>
    <scope>NUCLEOTIDE SEQUENCE [LARGE SCALE GENOMIC DNA]</scope>
    <source>
        <strain evidence="3 4">RY-1</strain>
    </source>
</reference>
<accession>A0ABS9BGR3</accession>
<dbReference type="Proteomes" id="UP001200145">
    <property type="component" value="Unassembled WGS sequence"/>
</dbReference>
<protein>
    <submittedName>
        <fullName evidence="3">CcmD family protein</fullName>
    </submittedName>
</protein>
<gene>
    <name evidence="3" type="ORF">L0U88_07680</name>
</gene>
<keyword evidence="1" id="KW-0812">Transmembrane</keyword>
<evidence type="ECO:0000256" key="2">
    <source>
        <dbReference type="SAM" id="SignalP"/>
    </source>
</evidence>
<evidence type="ECO:0000256" key="1">
    <source>
        <dbReference type="SAM" id="Phobius"/>
    </source>
</evidence>